<dbReference type="VEuPathDB" id="VectorBase:LDEU008664"/>
<dbReference type="Pfam" id="PF00388">
    <property type="entry name" value="PI-PLC-X"/>
    <property type="match status" value="1"/>
</dbReference>
<keyword evidence="9" id="KW-0442">Lipid degradation</keyword>
<evidence type="ECO:0000256" key="2">
    <source>
        <dbReference type="ARBA" id="ARBA00004496"/>
    </source>
</evidence>
<dbReference type="InterPro" id="IPR017946">
    <property type="entry name" value="PLC-like_Pdiesterase_TIM-brl"/>
</dbReference>
<sequence>MSLEDLQLFLEGEEGICGTSVEDCERLICKYERSEDAINNKQLLIDGFTQLLLSEECDISSVVHKQICQDMTQPLSHYFIATSHNTYLVEDQLKGPSSLEGYAKALLQSCRCIKVDCWDGVSGPVVYHGNTLTSKLAIEDVFQTINEYAFIASEYPLIIHLENHCSLSNQKYIASLIKQTFDAKLYTPDNDDENAFNCLEDLKGKIIIQYENKY</sequence>
<keyword evidence="9" id="KW-0443">Lipid metabolism</keyword>
<dbReference type="InterPro" id="IPR000909">
    <property type="entry name" value="PLipase_C_PInositol-sp_X_dom"/>
</dbReference>
<evidence type="ECO:0000256" key="3">
    <source>
        <dbReference type="ARBA" id="ARBA00022490"/>
    </source>
</evidence>
<dbReference type="GO" id="GO:0016829">
    <property type="term" value="F:lyase activity"/>
    <property type="evidence" value="ECO:0007669"/>
    <property type="project" value="UniProtKB-KW"/>
</dbReference>
<dbReference type="GO" id="GO:0046488">
    <property type="term" value="P:phosphatidylinositol metabolic process"/>
    <property type="evidence" value="ECO:0007669"/>
    <property type="project" value="TreeGrafter"/>
</dbReference>
<evidence type="ECO:0000256" key="5">
    <source>
        <dbReference type="ARBA" id="ARBA00022842"/>
    </source>
</evidence>
<dbReference type="Pfam" id="PF09279">
    <property type="entry name" value="EF-hand_like"/>
    <property type="match status" value="1"/>
</dbReference>
<reference evidence="11 12" key="1">
    <citation type="journal article" date="2018" name="Gigascience">
        <title>Genomes of trombidid mites reveal novel predicted allergens and laterally-transferred genes associated with secondary metabolism.</title>
        <authorList>
            <person name="Dong X."/>
            <person name="Chaisiri K."/>
            <person name="Xia D."/>
            <person name="Armstrong S.D."/>
            <person name="Fang Y."/>
            <person name="Donnelly M.J."/>
            <person name="Kadowaki T."/>
            <person name="McGarry J.W."/>
            <person name="Darby A.C."/>
            <person name="Makepeace B.L."/>
        </authorList>
    </citation>
    <scope>NUCLEOTIDE SEQUENCE [LARGE SCALE GENOMIC DNA]</scope>
    <source>
        <strain evidence="11">UoL-UT</strain>
    </source>
</reference>
<dbReference type="PANTHER" id="PTHR10336:SF196">
    <property type="entry name" value="PHOSPHOINOSITIDE PHOSPHOLIPASE C"/>
    <property type="match status" value="1"/>
</dbReference>
<dbReference type="CDD" id="cd08558">
    <property type="entry name" value="PI-PLCc_eukaryota"/>
    <property type="match status" value="1"/>
</dbReference>
<dbReference type="InterPro" id="IPR001192">
    <property type="entry name" value="PI-PLC_fam"/>
</dbReference>
<dbReference type="GO" id="GO:0046872">
    <property type="term" value="F:metal ion binding"/>
    <property type="evidence" value="ECO:0007669"/>
    <property type="project" value="UniProtKB-KW"/>
</dbReference>
<dbReference type="GO" id="GO:0051209">
    <property type="term" value="P:release of sequestered calcium ion into cytosol"/>
    <property type="evidence" value="ECO:0007669"/>
    <property type="project" value="TreeGrafter"/>
</dbReference>
<keyword evidence="9" id="KW-0378">Hydrolase</keyword>
<dbReference type="GO" id="GO:0007214">
    <property type="term" value="P:gamma-aminobutyric acid signaling pathway"/>
    <property type="evidence" value="ECO:0007669"/>
    <property type="project" value="TreeGrafter"/>
</dbReference>
<dbReference type="PANTHER" id="PTHR10336">
    <property type="entry name" value="PHOSPHOINOSITIDE-SPECIFIC PHOSPHOLIPASE C FAMILY PROTEIN"/>
    <property type="match status" value="1"/>
</dbReference>
<name>A0A443S749_9ACAR</name>
<keyword evidence="8" id="KW-0456">Lyase</keyword>
<dbReference type="Gene3D" id="1.10.238.10">
    <property type="entry name" value="EF-hand"/>
    <property type="match status" value="1"/>
</dbReference>
<dbReference type="OrthoDB" id="269822at2759"/>
<accession>A0A443S749</accession>
<dbReference type="EMBL" id="NCKV01006562">
    <property type="protein sequence ID" value="RWS23376.1"/>
    <property type="molecule type" value="Genomic_DNA"/>
</dbReference>
<evidence type="ECO:0000259" key="10">
    <source>
        <dbReference type="SMART" id="SM00148"/>
    </source>
</evidence>
<keyword evidence="5" id="KW-0460">Magnesium</keyword>
<keyword evidence="3" id="KW-0963">Cytoplasm</keyword>
<dbReference type="GO" id="GO:0005737">
    <property type="term" value="C:cytoplasm"/>
    <property type="evidence" value="ECO:0007669"/>
    <property type="project" value="UniProtKB-SubCell"/>
</dbReference>
<comment type="subcellular location">
    <subcellularLocation>
        <location evidence="2">Cytoplasm</location>
    </subcellularLocation>
</comment>
<dbReference type="Proteomes" id="UP000288716">
    <property type="component" value="Unassembled WGS sequence"/>
</dbReference>
<evidence type="ECO:0000256" key="9">
    <source>
        <dbReference type="RuleBase" id="RU361133"/>
    </source>
</evidence>
<dbReference type="PRINTS" id="PR00390">
    <property type="entry name" value="PHPHLIPASEC"/>
</dbReference>
<feature type="domain" description="Phosphatidylinositol-specific phospholipase C X" evidence="10">
    <location>
        <begin position="69"/>
        <end position="211"/>
    </location>
</feature>
<evidence type="ECO:0000256" key="7">
    <source>
        <dbReference type="ARBA" id="ARBA00023224"/>
    </source>
</evidence>
<evidence type="ECO:0000313" key="12">
    <source>
        <dbReference type="Proteomes" id="UP000288716"/>
    </source>
</evidence>
<evidence type="ECO:0000256" key="1">
    <source>
        <dbReference type="ARBA" id="ARBA00000110"/>
    </source>
</evidence>
<evidence type="ECO:0000256" key="6">
    <source>
        <dbReference type="ARBA" id="ARBA00023157"/>
    </source>
</evidence>
<dbReference type="GO" id="GO:0032228">
    <property type="term" value="P:regulation of synaptic transmission, GABAergic"/>
    <property type="evidence" value="ECO:0007669"/>
    <property type="project" value="TreeGrafter"/>
</dbReference>
<dbReference type="InterPro" id="IPR015359">
    <property type="entry name" value="PLC_EF-hand-like"/>
</dbReference>
<organism evidence="11 12">
    <name type="scientific">Leptotrombidium deliense</name>
    <dbReference type="NCBI Taxonomy" id="299467"/>
    <lineage>
        <taxon>Eukaryota</taxon>
        <taxon>Metazoa</taxon>
        <taxon>Ecdysozoa</taxon>
        <taxon>Arthropoda</taxon>
        <taxon>Chelicerata</taxon>
        <taxon>Arachnida</taxon>
        <taxon>Acari</taxon>
        <taxon>Acariformes</taxon>
        <taxon>Trombidiformes</taxon>
        <taxon>Prostigmata</taxon>
        <taxon>Anystina</taxon>
        <taxon>Parasitengona</taxon>
        <taxon>Trombiculoidea</taxon>
        <taxon>Trombiculidae</taxon>
        <taxon>Leptotrombidium</taxon>
    </lineage>
</organism>
<dbReference type="FunFam" id="1.10.238.10:FF:000005">
    <property type="entry name" value="Phosphoinositide phospholipase C"/>
    <property type="match status" value="1"/>
</dbReference>
<dbReference type="GO" id="GO:0004435">
    <property type="term" value="F:phosphatidylinositol-4,5-bisphosphate phospholipase C activity"/>
    <property type="evidence" value="ECO:0007669"/>
    <property type="project" value="UniProtKB-EC"/>
</dbReference>
<dbReference type="InterPro" id="IPR011992">
    <property type="entry name" value="EF-hand-dom_pair"/>
</dbReference>
<dbReference type="STRING" id="299467.A0A443S749"/>
<comment type="caution">
    <text evidence="11">The sequence shown here is derived from an EMBL/GenBank/DDBJ whole genome shotgun (WGS) entry which is preliminary data.</text>
</comment>
<dbReference type="PROSITE" id="PS50007">
    <property type="entry name" value="PIPLC_X_DOMAIN"/>
    <property type="match status" value="1"/>
</dbReference>
<evidence type="ECO:0000313" key="11">
    <source>
        <dbReference type="EMBL" id="RWS23376.1"/>
    </source>
</evidence>
<gene>
    <name evidence="11" type="ORF">B4U80_07092</name>
</gene>
<proteinExistence type="predicted"/>
<comment type="catalytic activity">
    <reaction evidence="1">
        <text>an N-(acyl)-sphingosylphosphoethanolamine = an N-(acyl)-sphingosyl-1,3-cyclic phosphate + ethanolamine</text>
        <dbReference type="Rhea" id="RHEA:60648"/>
        <dbReference type="ChEBI" id="CHEBI:57603"/>
        <dbReference type="ChEBI" id="CHEBI:143891"/>
        <dbReference type="ChEBI" id="CHEBI:143892"/>
    </reaction>
</comment>
<keyword evidence="4" id="KW-0479">Metal-binding</keyword>
<keyword evidence="7" id="KW-0807">Transducer</keyword>
<keyword evidence="6" id="KW-1015">Disulfide bond</keyword>
<dbReference type="SUPFAM" id="SSF47473">
    <property type="entry name" value="EF-hand"/>
    <property type="match status" value="1"/>
</dbReference>
<comment type="catalytic activity">
    <reaction evidence="9">
        <text>a 1,2-diacyl-sn-glycero-3-phospho-(1D-myo-inositol-4,5-bisphosphate) + H2O = 1D-myo-inositol 1,4,5-trisphosphate + a 1,2-diacyl-sn-glycerol + H(+)</text>
        <dbReference type="Rhea" id="RHEA:33179"/>
        <dbReference type="ChEBI" id="CHEBI:15377"/>
        <dbReference type="ChEBI" id="CHEBI:15378"/>
        <dbReference type="ChEBI" id="CHEBI:17815"/>
        <dbReference type="ChEBI" id="CHEBI:58456"/>
        <dbReference type="ChEBI" id="CHEBI:203600"/>
        <dbReference type="EC" id="3.1.4.11"/>
    </reaction>
</comment>
<dbReference type="EC" id="3.1.4.11" evidence="9"/>
<dbReference type="GO" id="GO:0048015">
    <property type="term" value="P:phosphatidylinositol-mediated signaling"/>
    <property type="evidence" value="ECO:0007669"/>
    <property type="project" value="TreeGrafter"/>
</dbReference>
<evidence type="ECO:0000256" key="8">
    <source>
        <dbReference type="ARBA" id="ARBA00023239"/>
    </source>
</evidence>
<dbReference type="Gene3D" id="3.20.20.190">
    <property type="entry name" value="Phosphatidylinositol (PI) phosphodiesterase"/>
    <property type="match status" value="1"/>
</dbReference>
<protein>
    <recommendedName>
        <fullName evidence="9">Phosphoinositide phospholipase C</fullName>
        <ecNumber evidence="9">3.1.4.11</ecNumber>
    </recommendedName>
</protein>
<dbReference type="SUPFAM" id="SSF51695">
    <property type="entry name" value="PLC-like phosphodiesterases"/>
    <property type="match status" value="1"/>
</dbReference>
<dbReference type="GO" id="GO:0016042">
    <property type="term" value="P:lipid catabolic process"/>
    <property type="evidence" value="ECO:0007669"/>
    <property type="project" value="UniProtKB-KW"/>
</dbReference>
<keyword evidence="12" id="KW-1185">Reference proteome</keyword>
<evidence type="ECO:0000256" key="4">
    <source>
        <dbReference type="ARBA" id="ARBA00022723"/>
    </source>
</evidence>
<dbReference type="SMART" id="SM00148">
    <property type="entry name" value="PLCXc"/>
    <property type="match status" value="1"/>
</dbReference>
<dbReference type="AlphaFoldDB" id="A0A443S749"/>